<comment type="caution">
    <text evidence="1">The sequence shown here is derived from an EMBL/GenBank/DDBJ whole genome shotgun (WGS) entry which is preliminary data.</text>
</comment>
<gene>
    <name evidence="1" type="ORF">DPMN_039192</name>
</gene>
<reference evidence="1" key="1">
    <citation type="journal article" date="2019" name="bioRxiv">
        <title>The Genome of the Zebra Mussel, Dreissena polymorpha: A Resource for Invasive Species Research.</title>
        <authorList>
            <person name="McCartney M.A."/>
            <person name="Auch B."/>
            <person name="Kono T."/>
            <person name="Mallez S."/>
            <person name="Zhang Y."/>
            <person name="Obille A."/>
            <person name="Becker A."/>
            <person name="Abrahante J.E."/>
            <person name="Garbe J."/>
            <person name="Badalamenti J.P."/>
            <person name="Herman A."/>
            <person name="Mangelson H."/>
            <person name="Liachko I."/>
            <person name="Sullivan S."/>
            <person name="Sone E.D."/>
            <person name="Koren S."/>
            <person name="Silverstein K.A.T."/>
            <person name="Beckman K.B."/>
            <person name="Gohl D.M."/>
        </authorList>
    </citation>
    <scope>NUCLEOTIDE SEQUENCE</scope>
    <source>
        <strain evidence="1">Duluth1</strain>
        <tissue evidence="1">Whole animal</tissue>
    </source>
</reference>
<reference evidence="1" key="2">
    <citation type="submission" date="2020-11" db="EMBL/GenBank/DDBJ databases">
        <authorList>
            <person name="McCartney M.A."/>
            <person name="Auch B."/>
            <person name="Kono T."/>
            <person name="Mallez S."/>
            <person name="Becker A."/>
            <person name="Gohl D.M."/>
            <person name="Silverstein K.A.T."/>
            <person name="Koren S."/>
            <person name="Bechman K.B."/>
            <person name="Herman A."/>
            <person name="Abrahante J.E."/>
            <person name="Garbe J."/>
        </authorList>
    </citation>
    <scope>NUCLEOTIDE SEQUENCE</scope>
    <source>
        <strain evidence="1">Duluth1</strain>
        <tissue evidence="1">Whole animal</tissue>
    </source>
</reference>
<proteinExistence type="predicted"/>
<organism evidence="1 2">
    <name type="scientific">Dreissena polymorpha</name>
    <name type="common">Zebra mussel</name>
    <name type="synonym">Mytilus polymorpha</name>
    <dbReference type="NCBI Taxonomy" id="45954"/>
    <lineage>
        <taxon>Eukaryota</taxon>
        <taxon>Metazoa</taxon>
        <taxon>Spiralia</taxon>
        <taxon>Lophotrochozoa</taxon>
        <taxon>Mollusca</taxon>
        <taxon>Bivalvia</taxon>
        <taxon>Autobranchia</taxon>
        <taxon>Heteroconchia</taxon>
        <taxon>Euheterodonta</taxon>
        <taxon>Imparidentia</taxon>
        <taxon>Neoheterodontei</taxon>
        <taxon>Myida</taxon>
        <taxon>Dreissenoidea</taxon>
        <taxon>Dreissenidae</taxon>
        <taxon>Dreissena</taxon>
    </lineage>
</organism>
<evidence type="ECO:0000313" key="2">
    <source>
        <dbReference type="Proteomes" id="UP000828390"/>
    </source>
</evidence>
<dbReference type="AlphaFoldDB" id="A0A9D4RRE4"/>
<protein>
    <submittedName>
        <fullName evidence="1">Uncharacterized protein</fullName>
    </submittedName>
</protein>
<sequence length="95" mass="10910">MSMGAGKRIPPRQTIFGLSGLVCVFLLEQEIQIEDAWKCVYVHLTRRLFCWCGFPGLLDFRAATIHQQLDSISISDTPIPIFSIRFIFKPSFIIY</sequence>
<evidence type="ECO:0000313" key="1">
    <source>
        <dbReference type="EMBL" id="KAH3875910.1"/>
    </source>
</evidence>
<name>A0A9D4RRE4_DREPO</name>
<keyword evidence="2" id="KW-1185">Reference proteome</keyword>
<dbReference type="EMBL" id="JAIWYP010000002">
    <property type="protein sequence ID" value="KAH3875910.1"/>
    <property type="molecule type" value="Genomic_DNA"/>
</dbReference>
<dbReference type="Proteomes" id="UP000828390">
    <property type="component" value="Unassembled WGS sequence"/>
</dbReference>
<accession>A0A9D4RRE4</accession>